<feature type="compositionally biased region" description="Polar residues" evidence="1">
    <location>
        <begin position="139"/>
        <end position="153"/>
    </location>
</feature>
<feature type="chain" id="PRO_5003636493" description="START domain-containing protein" evidence="2">
    <location>
        <begin position="19"/>
        <end position="667"/>
    </location>
</feature>
<dbReference type="GO" id="GO:0008289">
    <property type="term" value="F:lipid binding"/>
    <property type="evidence" value="ECO:0007669"/>
    <property type="project" value="InterPro"/>
</dbReference>
<dbReference type="Proteomes" id="UP000007264">
    <property type="component" value="Unassembled WGS sequence"/>
</dbReference>
<keyword evidence="5" id="KW-1185">Reference proteome</keyword>
<dbReference type="Gene3D" id="3.30.530.20">
    <property type="match status" value="1"/>
</dbReference>
<feature type="compositionally biased region" description="Low complexity" evidence="1">
    <location>
        <begin position="177"/>
        <end position="188"/>
    </location>
</feature>
<dbReference type="KEGG" id="csl:COCSUDRAFT_47454"/>
<dbReference type="GeneID" id="17040943"/>
<evidence type="ECO:0000313" key="4">
    <source>
        <dbReference type="EMBL" id="EIE22955.1"/>
    </source>
</evidence>
<dbReference type="InterPro" id="IPR023393">
    <property type="entry name" value="START-like_dom_sf"/>
</dbReference>
<feature type="domain" description="START" evidence="3">
    <location>
        <begin position="406"/>
        <end position="591"/>
    </location>
</feature>
<sequence length="667" mass="70153">MVLAFLESICLQLPGLLAQNGSASTCIAGGSLVLLLIAANRRGSESSDFSVYMRVLGPGHACLLLGRLLQRPKMPSLEGMSASSASWMLVNMLTWVSKPAKASPATSPFPDEPSCRQDANRIHCSSGGSAVASGEPAQPVSTGSDVQRATYSSRHGARQSRAGTQQHGSRAASVQKAAPHAASARSTAGDVHIVRPARPPLRRSASCPEEAAGQPPAGCRAAAGALRSHSLSPEAWEDLHGGVASSASLRSHSLELPGHLCDGVPSSRLTSHQISLEAGSNHGSFADLASLADAGGDCPVGAAAAGGSDSLARSASASSSVEDASFHDAVDAQATDAVSCLGMDGDCPAPVRAACPEAFLLQFGALLNESSAVEALQERGLPGAWGGEGACFGAPDNEHASGGVKWESICEEACSGVGYAAWRRPLRAGLYLYRTSAVIDGVAPADVRRFHLDDEARHEWDETLLDLERFPGGSQRENCIVSYRAKWPRPFSPREYVYGRRVWTRPADGGCYCVSASANGAAATAGRAVRVRDFASCLLIRAAPGRPGATEVTAIYFEDPCVRPGIMNLAVRKGLWPYLLKYVASLREHSAPPASPHSQLQSEQQGSGQAAKQRAGHNRRNNESSQRRSMARPRNRHQPGGLKRLPGSGLFRRRSLLLTATILAVLF</sequence>
<dbReference type="RefSeq" id="XP_005647499.1">
    <property type="nucleotide sequence ID" value="XM_005647442.1"/>
</dbReference>
<feature type="region of interest" description="Disordered" evidence="1">
    <location>
        <begin position="590"/>
        <end position="647"/>
    </location>
</feature>
<dbReference type="PANTHER" id="PTHR19308:SF39">
    <property type="entry name" value="PHOSPHATIDYLCHOLINE TRANSFER PROTEIN"/>
    <property type="match status" value="1"/>
</dbReference>
<feature type="signal peptide" evidence="2">
    <location>
        <begin position="1"/>
        <end position="18"/>
    </location>
</feature>
<dbReference type="OrthoDB" id="1295045at2759"/>
<evidence type="ECO:0000256" key="2">
    <source>
        <dbReference type="SAM" id="SignalP"/>
    </source>
</evidence>
<feature type="region of interest" description="Disordered" evidence="1">
    <location>
        <begin position="101"/>
        <end position="218"/>
    </location>
</feature>
<keyword evidence="2" id="KW-0732">Signal</keyword>
<evidence type="ECO:0000256" key="1">
    <source>
        <dbReference type="SAM" id="MobiDB-lite"/>
    </source>
</evidence>
<reference evidence="4 5" key="1">
    <citation type="journal article" date="2012" name="Genome Biol.">
        <title>The genome of the polar eukaryotic microalga coccomyxa subellipsoidea reveals traits of cold adaptation.</title>
        <authorList>
            <person name="Blanc G."/>
            <person name="Agarkova I."/>
            <person name="Grimwood J."/>
            <person name="Kuo A."/>
            <person name="Brueggeman A."/>
            <person name="Dunigan D."/>
            <person name="Gurnon J."/>
            <person name="Ladunga I."/>
            <person name="Lindquist E."/>
            <person name="Lucas S."/>
            <person name="Pangilinan J."/>
            <person name="Proschold T."/>
            <person name="Salamov A."/>
            <person name="Schmutz J."/>
            <person name="Weeks D."/>
            <person name="Yamada T."/>
            <person name="Claverie J.M."/>
            <person name="Grigoriev I."/>
            <person name="Van Etten J."/>
            <person name="Lomsadze A."/>
            <person name="Borodovsky M."/>
        </authorList>
    </citation>
    <scope>NUCLEOTIDE SEQUENCE [LARGE SCALE GENOMIC DNA]</scope>
    <source>
        <strain evidence="4 5">C-169</strain>
    </source>
</reference>
<dbReference type="EMBL" id="AGSI01000008">
    <property type="protein sequence ID" value="EIE22955.1"/>
    <property type="molecule type" value="Genomic_DNA"/>
</dbReference>
<accession>I0YX36</accession>
<dbReference type="SUPFAM" id="SSF55961">
    <property type="entry name" value="Bet v1-like"/>
    <property type="match status" value="1"/>
</dbReference>
<organism evidence="4 5">
    <name type="scientific">Coccomyxa subellipsoidea (strain C-169)</name>
    <name type="common">Green microalga</name>
    <dbReference type="NCBI Taxonomy" id="574566"/>
    <lineage>
        <taxon>Eukaryota</taxon>
        <taxon>Viridiplantae</taxon>
        <taxon>Chlorophyta</taxon>
        <taxon>core chlorophytes</taxon>
        <taxon>Trebouxiophyceae</taxon>
        <taxon>Trebouxiophyceae incertae sedis</taxon>
        <taxon>Coccomyxaceae</taxon>
        <taxon>Coccomyxa</taxon>
        <taxon>Coccomyxa subellipsoidea</taxon>
    </lineage>
</organism>
<dbReference type="InterPro" id="IPR051213">
    <property type="entry name" value="START_lipid_transfer"/>
</dbReference>
<name>I0YX36_COCSC</name>
<dbReference type="eggNOG" id="KOG2761">
    <property type="taxonomic scope" value="Eukaryota"/>
</dbReference>
<dbReference type="InterPro" id="IPR002913">
    <property type="entry name" value="START_lipid-bd_dom"/>
</dbReference>
<dbReference type="AlphaFoldDB" id="I0YX36"/>
<dbReference type="GO" id="GO:0005737">
    <property type="term" value="C:cytoplasm"/>
    <property type="evidence" value="ECO:0007669"/>
    <property type="project" value="UniProtKB-ARBA"/>
</dbReference>
<gene>
    <name evidence="4" type="ORF">COCSUDRAFT_47454</name>
</gene>
<evidence type="ECO:0000313" key="5">
    <source>
        <dbReference type="Proteomes" id="UP000007264"/>
    </source>
</evidence>
<proteinExistence type="predicted"/>
<dbReference type="Pfam" id="PF01852">
    <property type="entry name" value="START"/>
    <property type="match status" value="1"/>
</dbReference>
<protein>
    <recommendedName>
        <fullName evidence="3">START domain-containing protein</fullName>
    </recommendedName>
</protein>
<comment type="caution">
    <text evidence="4">The sequence shown here is derived from an EMBL/GenBank/DDBJ whole genome shotgun (WGS) entry which is preliminary data.</text>
</comment>
<feature type="compositionally biased region" description="Low complexity" evidence="1">
    <location>
        <begin position="598"/>
        <end position="613"/>
    </location>
</feature>
<dbReference type="PROSITE" id="PS50848">
    <property type="entry name" value="START"/>
    <property type="match status" value="1"/>
</dbReference>
<evidence type="ECO:0000259" key="3">
    <source>
        <dbReference type="PROSITE" id="PS50848"/>
    </source>
</evidence>
<dbReference type="PANTHER" id="PTHR19308">
    <property type="entry name" value="PHOSPHATIDYLCHOLINE TRANSFER PROTEIN"/>
    <property type="match status" value="1"/>
</dbReference>